<protein>
    <submittedName>
        <fullName evidence="1">Uncharacterized protein</fullName>
    </submittedName>
</protein>
<name>A0ACB8FIL9_9SAUR</name>
<gene>
    <name evidence="1" type="ORF">K3G42_026236</name>
</gene>
<dbReference type="Proteomes" id="UP000827872">
    <property type="component" value="Linkage Group LG04"/>
</dbReference>
<organism evidence="1 2">
    <name type="scientific">Sphaerodactylus townsendi</name>
    <dbReference type="NCBI Taxonomy" id="933632"/>
    <lineage>
        <taxon>Eukaryota</taxon>
        <taxon>Metazoa</taxon>
        <taxon>Chordata</taxon>
        <taxon>Craniata</taxon>
        <taxon>Vertebrata</taxon>
        <taxon>Euteleostomi</taxon>
        <taxon>Lepidosauria</taxon>
        <taxon>Squamata</taxon>
        <taxon>Bifurcata</taxon>
        <taxon>Gekkota</taxon>
        <taxon>Sphaerodactylidae</taxon>
        <taxon>Sphaerodactylus</taxon>
    </lineage>
</organism>
<proteinExistence type="predicted"/>
<accession>A0ACB8FIL9</accession>
<evidence type="ECO:0000313" key="1">
    <source>
        <dbReference type="EMBL" id="KAH8005336.1"/>
    </source>
</evidence>
<evidence type="ECO:0000313" key="2">
    <source>
        <dbReference type="Proteomes" id="UP000827872"/>
    </source>
</evidence>
<comment type="caution">
    <text evidence="1">The sequence shown here is derived from an EMBL/GenBank/DDBJ whole genome shotgun (WGS) entry which is preliminary data.</text>
</comment>
<keyword evidence="2" id="KW-1185">Reference proteome</keyword>
<reference evidence="1" key="1">
    <citation type="submission" date="2021-08" db="EMBL/GenBank/DDBJ databases">
        <title>The first chromosome-level gecko genome reveals the dynamic sex chromosomes of Neotropical dwarf geckos (Sphaerodactylidae: Sphaerodactylus).</title>
        <authorList>
            <person name="Pinto B.J."/>
            <person name="Keating S.E."/>
            <person name="Gamble T."/>
        </authorList>
    </citation>
    <scope>NUCLEOTIDE SEQUENCE</scope>
    <source>
        <strain evidence="1">TG3544</strain>
    </source>
</reference>
<dbReference type="EMBL" id="CM037617">
    <property type="protein sequence ID" value="KAH8005336.1"/>
    <property type="molecule type" value="Genomic_DNA"/>
</dbReference>
<sequence length="105" mass="12004">MWENKSRLYCIITASRSVLAEFAVISHPFGSENACVHKDVCILRRSPDFNSLISPTTHLNVQNGKGQMKDRSAEVVFFFVHLQGMFFKVPIIYGMTTFNQIVFFP</sequence>